<name>A0AAV0ZWC0_VICFA</name>
<sequence length="651" mass="73693">MSWVRSAVNRAVEAGGQSNLTRTVRNYADTVVHHASNAVAGGAKIIQDRIVSRNMQSFRLTVKRLEEVSVSCRGIERVQLLRRWLVALKEVERLSTTTTAVAVADTANAKDQDDHLVSDDLKDSPTTPTLIYYVDPGVPGEPKNFQHVFLHSQALEGITLSMILEAPNEEEVSLLSEIYGLCIKGGKEEQNALLSNVQTLAKAFSGYEDEVLAKREELLQYVQASISGLKVNADLMRIEVEACNLKDKIDKMKPSNSVDTTSVTIEALDEAMKNVQMCSKLEELLLKKKDFSSGDSPERHAEKVDKMKILSESLANSTTKAQSRISEHSRSQKEEALRFRVTKSNEVSGIEKELGAEIEELEKKKNELEDKLKKVNTLLTSARTRFRNTKEEKDQFDDASNEIIVHLKAKEDEMLRAIASYTTEAKVVDTWVNFLEHTWTFKTFLTKTNEEQINAELERYGDYFVNLVVNLLSSYKENLGSSVPQIRTLAENLRSSQGLEIPVENPRKKLEEEYLDIESKILTTLNIVDFMNKQFYIKKEGVFRKDKDKVTELLHAIEKTKQEFESIERPKLQIEAPIEKSETPSSQTHSATPSPTSKRPNKNKQDKKKKSSSFTMKTISIEELDKSSEDDSEEEISGWEFDAIDKDHTMS</sequence>
<feature type="compositionally biased region" description="Basic residues" evidence="2">
    <location>
        <begin position="599"/>
        <end position="611"/>
    </location>
</feature>
<keyword evidence="1" id="KW-0175">Coiled coil</keyword>
<proteinExistence type="predicted"/>
<accession>A0AAV0ZWC0</accession>
<dbReference type="Proteomes" id="UP001157006">
    <property type="component" value="Chromosome 3"/>
</dbReference>
<evidence type="ECO:0000313" key="4">
    <source>
        <dbReference type="Proteomes" id="UP001157006"/>
    </source>
</evidence>
<feature type="region of interest" description="Disordered" evidence="2">
    <location>
        <begin position="568"/>
        <end position="651"/>
    </location>
</feature>
<keyword evidence="4" id="KW-1185">Reference proteome</keyword>
<dbReference type="AlphaFoldDB" id="A0AAV0ZWC0"/>
<evidence type="ECO:0000256" key="2">
    <source>
        <dbReference type="SAM" id="MobiDB-lite"/>
    </source>
</evidence>
<dbReference type="PANTHER" id="PTHR34121:SF5">
    <property type="entry name" value="CENTROSOMAL PROTEIN OF 135 KDA-LIKE PROTEIN"/>
    <property type="match status" value="1"/>
</dbReference>
<gene>
    <name evidence="3" type="ORF">VFH_III052880</name>
</gene>
<protein>
    <submittedName>
        <fullName evidence="3">Uncharacterized protein</fullName>
    </submittedName>
</protein>
<dbReference type="EMBL" id="OX451738">
    <property type="protein sequence ID" value="CAI8602696.1"/>
    <property type="molecule type" value="Genomic_DNA"/>
</dbReference>
<reference evidence="3 4" key="1">
    <citation type="submission" date="2023-01" db="EMBL/GenBank/DDBJ databases">
        <authorList>
            <person name="Kreplak J."/>
        </authorList>
    </citation>
    <scope>NUCLEOTIDE SEQUENCE [LARGE SCALE GENOMIC DNA]</scope>
</reference>
<evidence type="ECO:0000256" key="1">
    <source>
        <dbReference type="SAM" id="Coils"/>
    </source>
</evidence>
<dbReference type="PANTHER" id="PTHR34121">
    <property type="entry name" value="MYOSIN-11"/>
    <property type="match status" value="1"/>
</dbReference>
<evidence type="ECO:0000313" key="3">
    <source>
        <dbReference type="EMBL" id="CAI8602696.1"/>
    </source>
</evidence>
<feature type="compositionally biased region" description="Basic and acidic residues" evidence="2">
    <location>
        <begin position="568"/>
        <end position="582"/>
    </location>
</feature>
<feature type="compositionally biased region" description="Polar residues" evidence="2">
    <location>
        <begin position="583"/>
        <end position="596"/>
    </location>
</feature>
<feature type="coiled-coil region" evidence="1">
    <location>
        <begin position="347"/>
        <end position="385"/>
    </location>
</feature>
<organism evidence="3 4">
    <name type="scientific">Vicia faba</name>
    <name type="common">Broad bean</name>
    <name type="synonym">Faba vulgaris</name>
    <dbReference type="NCBI Taxonomy" id="3906"/>
    <lineage>
        <taxon>Eukaryota</taxon>
        <taxon>Viridiplantae</taxon>
        <taxon>Streptophyta</taxon>
        <taxon>Embryophyta</taxon>
        <taxon>Tracheophyta</taxon>
        <taxon>Spermatophyta</taxon>
        <taxon>Magnoliopsida</taxon>
        <taxon>eudicotyledons</taxon>
        <taxon>Gunneridae</taxon>
        <taxon>Pentapetalae</taxon>
        <taxon>rosids</taxon>
        <taxon>fabids</taxon>
        <taxon>Fabales</taxon>
        <taxon>Fabaceae</taxon>
        <taxon>Papilionoideae</taxon>
        <taxon>50 kb inversion clade</taxon>
        <taxon>NPAAA clade</taxon>
        <taxon>Hologalegina</taxon>
        <taxon>IRL clade</taxon>
        <taxon>Fabeae</taxon>
        <taxon>Vicia</taxon>
    </lineage>
</organism>